<keyword evidence="8" id="KW-1185">Reference proteome</keyword>
<organism evidence="7 8">
    <name type="scientific">Ruminococcus gauvreauii</name>
    <dbReference type="NCBI Taxonomy" id="438033"/>
    <lineage>
        <taxon>Bacteria</taxon>
        <taxon>Bacillati</taxon>
        <taxon>Bacillota</taxon>
        <taxon>Clostridia</taxon>
        <taxon>Eubacteriales</taxon>
        <taxon>Oscillospiraceae</taxon>
        <taxon>Ruminococcus</taxon>
    </lineage>
</organism>
<keyword evidence="5 6" id="KW-0472">Membrane</keyword>
<evidence type="ECO:0000256" key="6">
    <source>
        <dbReference type="SAM" id="Phobius"/>
    </source>
</evidence>
<dbReference type="EMBL" id="CP102290">
    <property type="protein sequence ID" value="UWP58197.1"/>
    <property type="molecule type" value="Genomic_DNA"/>
</dbReference>
<dbReference type="RefSeq" id="WP_028529255.1">
    <property type="nucleotide sequence ID" value="NZ_CABLBR010000021.1"/>
</dbReference>
<dbReference type="NCBIfam" id="TIGR02872">
    <property type="entry name" value="spore_ytvI"/>
    <property type="match status" value="1"/>
</dbReference>
<proteinExistence type="inferred from homology"/>
<feature type="transmembrane region" description="Helical" evidence="6">
    <location>
        <begin position="245"/>
        <end position="270"/>
    </location>
</feature>
<protein>
    <submittedName>
        <fullName evidence="7">Sporulation integral membrane protein YtvI</fullName>
    </submittedName>
</protein>
<feature type="transmembrane region" description="Helical" evidence="6">
    <location>
        <begin position="282"/>
        <end position="300"/>
    </location>
</feature>
<dbReference type="Pfam" id="PF01594">
    <property type="entry name" value="AI-2E_transport"/>
    <property type="match status" value="1"/>
</dbReference>
<accession>A0ABY5VD16</accession>
<dbReference type="Proteomes" id="UP001060164">
    <property type="component" value="Chromosome"/>
</dbReference>
<keyword evidence="4 6" id="KW-1133">Transmembrane helix</keyword>
<evidence type="ECO:0000256" key="4">
    <source>
        <dbReference type="ARBA" id="ARBA00022989"/>
    </source>
</evidence>
<feature type="transmembrane region" description="Helical" evidence="6">
    <location>
        <begin position="164"/>
        <end position="183"/>
    </location>
</feature>
<evidence type="ECO:0000256" key="2">
    <source>
        <dbReference type="ARBA" id="ARBA00009773"/>
    </source>
</evidence>
<feature type="transmembrane region" description="Helical" evidence="6">
    <location>
        <begin position="7"/>
        <end position="25"/>
    </location>
</feature>
<keyword evidence="3 6" id="KW-0812">Transmembrane</keyword>
<reference evidence="7" key="1">
    <citation type="journal article" date="2022" name="Cell">
        <title>Design, construction, and in vivo augmentation of a complex gut microbiome.</title>
        <authorList>
            <person name="Cheng A.G."/>
            <person name="Ho P.Y."/>
            <person name="Aranda-Diaz A."/>
            <person name="Jain S."/>
            <person name="Yu F.B."/>
            <person name="Meng X."/>
            <person name="Wang M."/>
            <person name="Iakiviak M."/>
            <person name="Nagashima K."/>
            <person name="Zhao A."/>
            <person name="Murugkar P."/>
            <person name="Patil A."/>
            <person name="Atabakhsh K."/>
            <person name="Weakley A."/>
            <person name="Yan J."/>
            <person name="Brumbaugh A.R."/>
            <person name="Higginbottom S."/>
            <person name="Dimas A."/>
            <person name="Shiver A.L."/>
            <person name="Deutschbauer A."/>
            <person name="Neff N."/>
            <person name="Sonnenburg J.L."/>
            <person name="Huang K.C."/>
            <person name="Fischbach M.A."/>
        </authorList>
    </citation>
    <scope>NUCLEOTIDE SEQUENCE</scope>
    <source>
        <strain evidence="7">DSM 19829</strain>
    </source>
</reference>
<evidence type="ECO:0000313" key="7">
    <source>
        <dbReference type="EMBL" id="UWP58197.1"/>
    </source>
</evidence>
<evidence type="ECO:0000256" key="1">
    <source>
        <dbReference type="ARBA" id="ARBA00004141"/>
    </source>
</evidence>
<comment type="subcellular location">
    <subcellularLocation>
        <location evidence="1">Membrane</location>
        <topology evidence="1">Multi-pass membrane protein</topology>
    </subcellularLocation>
</comment>
<gene>
    <name evidence="7" type="primary">ytvI</name>
    <name evidence="7" type="ORF">NQ502_12495</name>
</gene>
<feature type="transmembrane region" description="Helical" evidence="6">
    <location>
        <begin position="312"/>
        <end position="345"/>
    </location>
</feature>
<dbReference type="InterPro" id="IPR002549">
    <property type="entry name" value="AI-2E-like"/>
</dbReference>
<name>A0ABY5VD16_9FIRM</name>
<sequence>MEKRINFLVNVGYYLTVSAMIIWGVKYLVPMLMPFLIAFLVAAILNRPVQKVSGIKPAMQKPAAIFLTAGVYILLVFLIAAAGSKITGLLGGLLMKLPDIYLREILPWLNEAMDKMISIFAGGDKTTISMLNTSLNELTQNLGQWVTQVSVNALSSFSGYVAEIPGIVAKTIVTVVATFFFSMDYEKIVGVMEGLLPEEWRNYYKKIKKYSLSVIGVYIRAYSLLMVITFAELCTGLLVMRVPHAVLIALAIAVFDLLPVLGTGGILIPWGVVMAVRGDLKMAAGMLILYLVTTAVRNILEPGLVGKQIGLHPLAALIAMFTGLKLFGLAGMIGLPVGLSVIVIARRTEE</sequence>
<evidence type="ECO:0000256" key="3">
    <source>
        <dbReference type="ARBA" id="ARBA00022692"/>
    </source>
</evidence>
<comment type="similarity">
    <text evidence="2">Belongs to the autoinducer-2 exporter (AI-2E) (TC 2.A.86) family.</text>
</comment>
<evidence type="ECO:0000313" key="8">
    <source>
        <dbReference type="Proteomes" id="UP001060164"/>
    </source>
</evidence>
<dbReference type="PANTHER" id="PTHR21716">
    <property type="entry name" value="TRANSMEMBRANE PROTEIN"/>
    <property type="match status" value="1"/>
</dbReference>
<dbReference type="InterPro" id="IPR014227">
    <property type="entry name" value="YtvI-like"/>
</dbReference>
<evidence type="ECO:0000256" key="5">
    <source>
        <dbReference type="ARBA" id="ARBA00023136"/>
    </source>
</evidence>
<feature type="transmembrane region" description="Helical" evidence="6">
    <location>
        <begin position="31"/>
        <end position="49"/>
    </location>
</feature>
<feature type="transmembrane region" description="Helical" evidence="6">
    <location>
        <begin position="61"/>
        <end position="83"/>
    </location>
</feature>
<feature type="transmembrane region" description="Helical" evidence="6">
    <location>
        <begin position="210"/>
        <end position="239"/>
    </location>
</feature>
<dbReference type="PANTHER" id="PTHR21716:SF68">
    <property type="entry name" value="TRANSPORT PROTEIN YTVI-RELATED"/>
    <property type="match status" value="1"/>
</dbReference>